<proteinExistence type="predicted"/>
<dbReference type="AlphaFoldDB" id="A0AAD6ZB46"/>
<sequence>MFCKPGWLCTQSSALPTLVAAQKIDELLAGDSITYDNTEGAENEEPEDVDDDNDSVATDANGDADELNVGNFISHNQAGSSTTAVNNQAIARVSYELACHAPKIQELAYCLADVNSVHSENQCLQISSYQEPLSKLLAEIQRLTVRHLELHRKVREYFPGHHFLNPLCLPRQRDDIKNGKILIAAIKM</sequence>
<dbReference type="EMBL" id="JARIHO010000066">
    <property type="protein sequence ID" value="KAJ7314592.1"/>
    <property type="molecule type" value="Genomic_DNA"/>
</dbReference>
<protein>
    <submittedName>
        <fullName evidence="2">Uncharacterized protein</fullName>
    </submittedName>
</protein>
<comment type="caution">
    <text evidence="2">The sequence shown here is derived from an EMBL/GenBank/DDBJ whole genome shotgun (WGS) entry which is preliminary data.</text>
</comment>
<accession>A0AAD6ZB46</accession>
<evidence type="ECO:0000313" key="3">
    <source>
        <dbReference type="Proteomes" id="UP001218218"/>
    </source>
</evidence>
<feature type="compositionally biased region" description="Acidic residues" evidence="1">
    <location>
        <begin position="39"/>
        <end position="54"/>
    </location>
</feature>
<gene>
    <name evidence="2" type="ORF">DFH08DRAFT_821249</name>
</gene>
<name>A0AAD6ZB46_9AGAR</name>
<organism evidence="2 3">
    <name type="scientific">Mycena albidolilacea</name>
    <dbReference type="NCBI Taxonomy" id="1033008"/>
    <lineage>
        <taxon>Eukaryota</taxon>
        <taxon>Fungi</taxon>
        <taxon>Dikarya</taxon>
        <taxon>Basidiomycota</taxon>
        <taxon>Agaricomycotina</taxon>
        <taxon>Agaricomycetes</taxon>
        <taxon>Agaricomycetidae</taxon>
        <taxon>Agaricales</taxon>
        <taxon>Marasmiineae</taxon>
        <taxon>Mycenaceae</taxon>
        <taxon>Mycena</taxon>
    </lineage>
</organism>
<feature type="region of interest" description="Disordered" evidence="1">
    <location>
        <begin position="33"/>
        <end position="61"/>
    </location>
</feature>
<reference evidence="2" key="1">
    <citation type="submission" date="2023-03" db="EMBL/GenBank/DDBJ databases">
        <title>Massive genome expansion in bonnet fungi (Mycena s.s.) driven by repeated elements and novel gene families across ecological guilds.</title>
        <authorList>
            <consortium name="Lawrence Berkeley National Laboratory"/>
            <person name="Harder C.B."/>
            <person name="Miyauchi S."/>
            <person name="Viragh M."/>
            <person name="Kuo A."/>
            <person name="Thoen E."/>
            <person name="Andreopoulos B."/>
            <person name="Lu D."/>
            <person name="Skrede I."/>
            <person name="Drula E."/>
            <person name="Henrissat B."/>
            <person name="Morin E."/>
            <person name="Kohler A."/>
            <person name="Barry K."/>
            <person name="LaButti K."/>
            <person name="Morin E."/>
            <person name="Salamov A."/>
            <person name="Lipzen A."/>
            <person name="Mereny Z."/>
            <person name="Hegedus B."/>
            <person name="Baldrian P."/>
            <person name="Stursova M."/>
            <person name="Weitz H."/>
            <person name="Taylor A."/>
            <person name="Grigoriev I.V."/>
            <person name="Nagy L.G."/>
            <person name="Martin F."/>
            <person name="Kauserud H."/>
        </authorList>
    </citation>
    <scope>NUCLEOTIDE SEQUENCE</scope>
    <source>
        <strain evidence="2">CBHHK002</strain>
    </source>
</reference>
<evidence type="ECO:0000313" key="2">
    <source>
        <dbReference type="EMBL" id="KAJ7314592.1"/>
    </source>
</evidence>
<keyword evidence="3" id="KW-1185">Reference proteome</keyword>
<dbReference type="Proteomes" id="UP001218218">
    <property type="component" value="Unassembled WGS sequence"/>
</dbReference>
<evidence type="ECO:0000256" key="1">
    <source>
        <dbReference type="SAM" id="MobiDB-lite"/>
    </source>
</evidence>